<dbReference type="VEuPathDB" id="AmoebaDB:ACA1_314980"/>
<evidence type="ECO:0000313" key="3">
    <source>
        <dbReference type="EMBL" id="ELR18447.1"/>
    </source>
</evidence>
<protein>
    <submittedName>
        <fullName evidence="3">Ubox domain containing protein</fullName>
    </submittedName>
</protein>
<feature type="region of interest" description="Disordered" evidence="1">
    <location>
        <begin position="86"/>
        <end position="137"/>
    </location>
</feature>
<dbReference type="GeneID" id="14919234"/>
<proteinExistence type="predicted"/>
<dbReference type="InterPro" id="IPR013083">
    <property type="entry name" value="Znf_RING/FYVE/PHD"/>
</dbReference>
<dbReference type="RefSeq" id="XP_004340481.1">
    <property type="nucleotide sequence ID" value="XM_004340433.1"/>
</dbReference>
<keyword evidence="4" id="KW-1185">Reference proteome</keyword>
<reference evidence="3 4" key="1">
    <citation type="journal article" date="2013" name="Genome Biol.">
        <title>Genome of Acanthamoeba castellanii highlights extensive lateral gene transfer and early evolution of tyrosine kinase signaling.</title>
        <authorList>
            <person name="Clarke M."/>
            <person name="Lohan A.J."/>
            <person name="Liu B."/>
            <person name="Lagkouvardos I."/>
            <person name="Roy S."/>
            <person name="Zafar N."/>
            <person name="Bertelli C."/>
            <person name="Schilde C."/>
            <person name="Kianianmomeni A."/>
            <person name="Burglin T.R."/>
            <person name="Frech C."/>
            <person name="Turcotte B."/>
            <person name="Kopec K.O."/>
            <person name="Synnott J.M."/>
            <person name="Choo C."/>
            <person name="Paponov I."/>
            <person name="Finkler A."/>
            <person name="Soon Heng Tan C."/>
            <person name="Hutchins A.P."/>
            <person name="Weinmeier T."/>
            <person name="Rattei T."/>
            <person name="Chu J.S."/>
            <person name="Gimenez G."/>
            <person name="Irimia M."/>
            <person name="Rigden D.J."/>
            <person name="Fitzpatrick D.A."/>
            <person name="Lorenzo-Morales J."/>
            <person name="Bateman A."/>
            <person name="Chiu C.H."/>
            <person name="Tang P."/>
            <person name="Hegemann P."/>
            <person name="Fromm H."/>
            <person name="Raoult D."/>
            <person name="Greub G."/>
            <person name="Miranda-Saavedra D."/>
            <person name="Chen N."/>
            <person name="Nash P."/>
            <person name="Ginger M.L."/>
            <person name="Horn M."/>
            <person name="Schaap P."/>
            <person name="Caler L."/>
            <person name="Loftus B."/>
        </authorList>
    </citation>
    <scope>NUCLEOTIDE SEQUENCE [LARGE SCALE GENOMIC DNA]</scope>
    <source>
        <strain evidence="3 4">Neff</strain>
    </source>
</reference>
<feature type="compositionally biased region" description="Low complexity" evidence="1">
    <location>
        <begin position="125"/>
        <end position="137"/>
    </location>
</feature>
<dbReference type="EMBL" id="KB007953">
    <property type="protein sequence ID" value="ELR18447.1"/>
    <property type="molecule type" value="Genomic_DNA"/>
</dbReference>
<evidence type="ECO:0000256" key="1">
    <source>
        <dbReference type="SAM" id="MobiDB-lite"/>
    </source>
</evidence>
<sequence length="276" mass="30136">MDEEEQSERGGVVEATKQTMMSSSSSSSSEQEPEELLDPITLTLLITITRWLKTAPRAACPVCKSALAVHQLAPNWGLRNAVERYETKHGKRKAKNENENENDEKPSAPILDHLPDDDDHDDTAKPTATADGAVAQQQQQTAEEEDWSFLCIDVPGSNHSCCAWACTDCGLCHTARGCGGDNAIAFPLTTLLCCLSFGRCSSWYSRSLCGLVFPVFVGLLLLFMLVDLVYILIAFTVLGLFLLLAMLVVAPCYFLCLKQTTTTEDTTTPEPPAPES</sequence>
<keyword evidence="2" id="KW-0472">Membrane</keyword>
<dbReference type="KEGG" id="acan:ACA1_314980"/>
<evidence type="ECO:0000256" key="2">
    <source>
        <dbReference type="SAM" id="Phobius"/>
    </source>
</evidence>
<feature type="transmembrane region" description="Helical" evidence="2">
    <location>
        <begin position="232"/>
        <end position="256"/>
    </location>
</feature>
<name>L8GZP7_ACACF</name>
<feature type="transmembrane region" description="Helical" evidence="2">
    <location>
        <begin position="208"/>
        <end position="226"/>
    </location>
</feature>
<feature type="region of interest" description="Disordered" evidence="1">
    <location>
        <begin position="1"/>
        <end position="35"/>
    </location>
</feature>
<evidence type="ECO:0000313" key="4">
    <source>
        <dbReference type="Proteomes" id="UP000011083"/>
    </source>
</evidence>
<dbReference type="Proteomes" id="UP000011083">
    <property type="component" value="Unassembled WGS sequence"/>
</dbReference>
<keyword evidence="2" id="KW-0812">Transmembrane</keyword>
<gene>
    <name evidence="3" type="ORF">ACA1_314980</name>
</gene>
<feature type="compositionally biased region" description="Basic and acidic residues" evidence="1">
    <location>
        <begin position="95"/>
        <end position="106"/>
    </location>
</feature>
<dbReference type="Gene3D" id="3.30.40.10">
    <property type="entry name" value="Zinc/RING finger domain, C3HC4 (zinc finger)"/>
    <property type="match status" value="1"/>
</dbReference>
<keyword evidence="2" id="KW-1133">Transmembrane helix</keyword>
<dbReference type="AlphaFoldDB" id="L8GZP7"/>
<accession>L8GZP7</accession>
<dbReference type="SUPFAM" id="SSF57850">
    <property type="entry name" value="RING/U-box"/>
    <property type="match status" value="1"/>
</dbReference>
<organism evidence="3 4">
    <name type="scientific">Acanthamoeba castellanii (strain ATCC 30010 / Neff)</name>
    <dbReference type="NCBI Taxonomy" id="1257118"/>
    <lineage>
        <taxon>Eukaryota</taxon>
        <taxon>Amoebozoa</taxon>
        <taxon>Discosea</taxon>
        <taxon>Longamoebia</taxon>
        <taxon>Centramoebida</taxon>
        <taxon>Acanthamoebidae</taxon>
        <taxon>Acanthamoeba</taxon>
    </lineage>
</organism>